<dbReference type="EMBL" id="JADNYJ010000040">
    <property type="protein sequence ID" value="KAF8901736.1"/>
    <property type="molecule type" value="Genomic_DNA"/>
</dbReference>
<comment type="caution">
    <text evidence="2">The sequence shown here is derived from an EMBL/GenBank/DDBJ whole genome shotgun (WGS) entry which is preliminary data.</text>
</comment>
<evidence type="ECO:0000256" key="1">
    <source>
        <dbReference type="SAM" id="MobiDB-lite"/>
    </source>
</evidence>
<accession>A0A9P5TMN6</accession>
<reference evidence="2" key="1">
    <citation type="submission" date="2020-11" db="EMBL/GenBank/DDBJ databases">
        <authorList>
            <consortium name="DOE Joint Genome Institute"/>
            <person name="Ahrendt S."/>
            <person name="Riley R."/>
            <person name="Andreopoulos W."/>
            <person name="LaButti K."/>
            <person name="Pangilinan J."/>
            <person name="Ruiz-duenas F.J."/>
            <person name="Barrasa J.M."/>
            <person name="Sanchez-Garcia M."/>
            <person name="Camarero S."/>
            <person name="Miyauchi S."/>
            <person name="Serrano A."/>
            <person name="Linde D."/>
            <person name="Babiker R."/>
            <person name="Drula E."/>
            <person name="Ayuso-Fernandez I."/>
            <person name="Pacheco R."/>
            <person name="Padilla G."/>
            <person name="Ferreira P."/>
            <person name="Barriuso J."/>
            <person name="Kellner H."/>
            <person name="Castanera R."/>
            <person name="Alfaro M."/>
            <person name="Ramirez L."/>
            <person name="Pisabarro A.G."/>
            <person name="Kuo A."/>
            <person name="Tritt A."/>
            <person name="Lipzen A."/>
            <person name="He G."/>
            <person name="Yan M."/>
            <person name="Ng V."/>
            <person name="Cullen D."/>
            <person name="Martin F."/>
            <person name="Rosso M.-N."/>
            <person name="Henrissat B."/>
            <person name="Hibbett D."/>
            <person name="Martinez A.T."/>
            <person name="Grigoriev I.V."/>
        </authorList>
    </citation>
    <scope>NUCLEOTIDE SEQUENCE</scope>
    <source>
        <strain evidence="2">AH 44721</strain>
    </source>
</reference>
<proteinExistence type="predicted"/>
<dbReference type="OrthoDB" id="3051265at2759"/>
<sequence length="240" mass="25878">MSKSRSTSLEIVPPSNSRERGLAEVMDSAFKDNQKQDEDDSRDYDDADAEAEVDEIEDQAAPIPHVVAASSNGPNAPTPCERCVRTGKQCKGVAGSRCDYCKRLKQKCSNSSGPARAVKKAAESGPPKVRPGAPSQASNHLKRKPPTKGSTPQNGDIDGHSIDGEGSVVDEDSHEPTSRPNKKRRISKNNAGPSRAQLLKAASDMEASIKRIRASIAKEFEKMNSVVNSIYSSVKEMDDE</sequence>
<feature type="region of interest" description="Disordered" evidence="1">
    <location>
        <begin position="1"/>
        <end position="81"/>
    </location>
</feature>
<keyword evidence="3" id="KW-1185">Reference proteome</keyword>
<evidence type="ECO:0008006" key="4">
    <source>
        <dbReference type="Google" id="ProtNLM"/>
    </source>
</evidence>
<name>A0A9P5TMN6_GYMJU</name>
<dbReference type="Proteomes" id="UP000724874">
    <property type="component" value="Unassembled WGS sequence"/>
</dbReference>
<feature type="region of interest" description="Disordered" evidence="1">
    <location>
        <begin position="107"/>
        <end position="204"/>
    </location>
</feature>
<protein>
    <recommendedName>
        <fullName evidence="4">Zn(2)-C6 fungal-type domain-containing protein</fullName>
    </recommendedName>
</protein>
<evidence type="ECO:0000313" key="3">
    <source>
        <dbReference type="Proteomes" id="UP000724874"/>
    </source>
</evidence>
<feature type="compositionally biased region" description="Acidic residues" evidence="1">
    <location>
        <begin position="37"/>
        <end position="58"/>
    </location>
</feature>
<gene>
    <name evidence="2" type="ORF">CPB84DRAFT_953420</name>
</gene>
<evidence type="ECO:0000313" key="2">
    <source>
        <dbReference type="EMBL" id="KAF8901736.1"/>
    </source>
</evidence>
<dbReference type="AlphaFoldDB" id="A0A9P5TMN6"/>
<organism evidence="2 3">
    <name type="scientific">Gymnopilus junonius</name>
    <name type="common">Spectacular rustgill mushroom</name>
    <name type="synonym">Gymnopilus spectabilis subsp. junonius</name>
    <dbReference type="NCBI Taxonomy" id="109634"/>
    <lineage>
        <taxon>Eukaryota</taxon>
        <taxon>Fungi</taxon>
        <taxon>Dikarya</taxon>
        <taxon>Basidiomycota</taxon>
        <taxon>Agaricomycotina</taxon>
        <taxon>Agaricomycetes</taxon>
        <taxon>Agaricomycetidae</taxon>
        <taxon>Agaricales</taxon>
        <taxon>Agaricineae</taxon>
        <taxon>Hymenogastraceae</taxon>
        <taxon>Gymnopilus</taxon>
    </lineage>
</organism>